<name>L0D7V0_SINAD</name>
<protein>
    <submittedName>
        <fullName evidence="1">Uncharacterized protein</fullName>
    </submittedName>
</protein>
<dbReference type="STRING" id="886293.Sinac_0447"/>
<dbReference type="EMBL" id="CP003364">
    <property type="protein sequence ID" value="AGA24883.1"/>
    <property type="molecule type" value="Genomic_DNA"/>
</dbReference>
<accession>L0D7V0</accession>
<organism evidence="1 2">
    <name type="scientific">Singulisphaera acidiphila (strain ATCC BAA-1392 / DSM 18658 / VKM B-2454 / MOB10)</name>
    <dbReference type="NCBI Taxonomy" id="886293"/>
    <lineage>
        <taxon>Bacteria</taxon>
        <taxon>Pseudomonadati</taxon>
        <taxon>Planctomycetota</taxon>
        <taxon>Planctomycetia</taxon>
        <taxon>Isosphaerales</taxon>
        <taxon>Isosphaeraceae</taxon>
        <taxon>Singulisphaera</taxon>
    </lineage>
</organism>
<dbReference type="KEGG" id="saci:Sinac_0447"/>
<reference evidence="1 2" key="1">
    <citation type="submission" date="2012-02" db="EMBL/GenBank/DDBJ databases">
        <title>Complete sequence of chromosome of Singulisphaera acidiphila DSM 18658.</title>
        <authorList>
            <consortium name="US DOE Joint Genome Institute (JGI-PGF)"/>
            <person name="Lucas S."/>
            <person name="Copeland A."/>
            <person name="Lapidus A."/>
            <person name="Glavina del Rio T."/>
            <person name="Dalin E."/>
            <person name="Tice H."/>
            <person name="Bruce D."/>
            <person name="Goodwin L."/>
            <person name="Pitluck S."/>
            <person name="Peters L."/>
            <person name="Ovchinnikova G."/>
            <person name="Chertkov O."/>
            <person name="Kyrpides N."/>
            <person name="Mavromatis K."/>
            <person name="Ivanova N."/>
            <person name="Brettin T."/>
            <person name="Detter J.C."/>
            <person name="Han C."/>
            <person name="Larimer F."/>
            <person name="Land M."/>
            <person name="Hauser L."/>
            <person name="Markowitz V."/>
            <person name="Cheng J.-F."/>
            <person name="Hugenholtz P."/>
            <person name="Woyke T."/>
            <person name="Wu D."/>
            <person name="Tindall B."/>
            <person name="Pomrenke H."/>
            <person name="Brambilla E."/>
            <person name="Klenk H.-P."/>
            <person name="Eisen J.A."/>
        </authorList>
    </citation>
    <scope>NUCLEOTIDE SEQUENCE [LARGE SCALE GENOMIC DNA]</scope>
    <source>
        <strain evidence="2">ATCC BAA-1392 / DSM 18658 / VKM B-2454 / MOB10</strain>
    </source>
</reference>
<dbReference type="HOGENOM" id="CLU_3391358_0_0_0"/>
<proteinExistence type="predicted"/>
<dbReference type="AlphaFoldDB" id="L0D7V0"/>
<keyword evidence="2" id="KW-1185">Reference proteome</keyword>
<gene>
    <name evidence="1" type="ordered locus">Sinac_0447</name>
</gene>
<evidence type="ECO:0000313" key="2">
    <source>
        <dbReference type="Proteomes" id="UP000010798"/>
    </source>
</evidence>
<sequence length="32" mass="3489">MDASAKMKQKSVEMPGRYAATIEAADDLTDDE</sequence>
<evidence type="ECO:0000313" key="1">
    <source>
        <dbReference type="EMBL" id="AGA24883.1"/>
    </source>
</evidence>
<dbReference type="Proteomes" id="UP000010798">
    <property type="component" value="Chromosome"/>
</dbReference>